<proteinExistence type="predicted"/>
<reference evidence="1" key="1">
    <citation type="submission" date="2019-11" db="EMBL/GenBank/DDBJ databases">
        <title>Genome sequences of 17 halophilic strains isolated from different environments.</title>
        <authorList>
            <person name="Furrow R.E."/>
        </authorList>
    </citation>
    <scope>NUCLEOTIDE SEQUENCE</scope>
    <source>
        <strain evidence="1">22510_22_Filter</strain>
    </source>
</reference>
<keyword evidence="2" id="KW-1185">Reference proteome</keyword>
<organism evidence="1 2">
    <name type="scientific">Pontibacillus yanchengensis</name>
    <dbReference type="NCBI Taxonomy" id="462910"/>
    <lineage>
        <taxon>Bacteria</taxon>
        <taxon>Bacillati</taxon>
        <taxon>Bacillota</taxon>
        <taxon>Bacilli</taxon>
        <taxon>Bacillales</taxon>
        <taxon>Bacillaceae</taxon>
        <taxon>Pontibacillus</taxon>
    </lineage>
</organism>
<sequence length="57" mass="6737">MRNPMHELYEIKNKFHGGEYVSEENLKQLENICRTTGNQEARSLYSQVKKHLKGDDQ</sequence>
<accession>A0ACC7VEV2</accession>
<comment type="caution">
    <text evidence="1">The sequence shown here is derived from an EMBL/GenBank/DDBJ whole genome shotgun (WGS) entry which is preliminary data.</text>
</comment>
<name>A0ACC7VEV2_9BACI</name>
<protein>
    <submittedName>
        <fullName evidence="1">Uncharacterized protein</fullName>
    </submittedName>
</protein>
<gene>
    <name evidence="1" type="ORF">GLW08_08165</name>
</gene>
<dbReference type="Proteomes" id="UP000466692">
    <property type="component" value="Unassembled WGS sequence"/>
</dbReference>
<dbReference type="EMBL" id="WMEU01000002">
    <property type="protein sequence ID" value="MYL53312.1"/>
    <property type="molecule type" value="Genomic_DNA"/>
</dbReference>
<evidence type="ECO:0000313" key="2">
    <source>
        <dbReference type="Proteomes" id="UP000466692"/>
    </source>
</evidence>
<evidence type="ECO:0000313" key="1">
    <source>
        <dbReference type="EMBL" id="MYL53312.1"/>
    </source>
</evidence>